<organism evidence="1 2">
    <name type="scientific">Mikania micrantha</name>
    <name type="common">bitter vine</name>
    <dbReference type="NCBI Taxonomy" id="192012"/>
    <lineage>
        <taxon>Eukaryota</taxon>
        <taxon>Viridiplantae</taxon>
        <taxon>Streptophyta</taxon>
        <taxon>Embryophyta</taxon>
        <taxon>Tracheophyta</taxon>
        <taxon>Spermatophyta</taxon>
        <taxon>Magnoliopsida</taxon>
        <taxon>eudicotyledons</taxon>
        <taxon>Gunneridae</taxon>
        <taxon>Pentapetalae</taxon>
        <taxon>asterids</taxon>
        <taxon>campanulids</taxon>
        <taxon>Asterales</taxon>
        <taxon>Asteraceae</taxon>
        <taxon>Asteroideae</taxon>
        <taxon>Heliantheae alliance</taxon>
        <taxon>Eupatorieae</taxon>
        <taxon>Mikania</taxon>
    </lineage>
</organism>
<dbReference type="AlphaFoldDB" id="A0A5N6MBI6"/>
<sequence>MKTDVERKSPRIAIKSLSRFKNTPENPVNVFTEEEIEEENSCKLKGKKKVTDGIVVENQVEVVPQRMGFYVVDMFNKVNIKIIVPCGNIKVGEDSLHNLLGVPKDGVDLLSRDAKKVWTPGVTGWRKNYDKDYITPSDIGMEKKGNLTIQRWPDNANGIVKINEMNVDVRVPPIKFWDLDRLKGREHVEVANGGFGDGIQRMLSNSFEEKRDIKKRIQFLYKKKKEDAILEVICSSYEEIYNSKPGLTDHVEEKELKHDKKGCLQGKVQKIEAEFGLKPNEMPSYILGLTQEWEEIKNADTISGEGIEDDVRIDAISLKGDETVEVLLDQKEATIFNRKEAEHGIKQHDMPSYNLGLTQEWTETKEVAIPGEVVDVTAKTFDLKEEEHGVKPHDMSSYNLGLTQEWAETKADAIPVDIESSGARTFEANPLQVDLELTNEMNPPILDKTPCTATRKQMMKKVTFLDKDDVCISLVYTKEEEVVWQYLFKEEIMVEKLKNLKQFEVIIFPLIEMNHFYIIVLDLKNPGFYLIDNMDPDETVVSMRDHNEYYKKDTPYKVHPMTKELKKATIVRLGLKWAIIGNITDCGVFAMRHMEMVWSNCHTSFNCGFSTSQEEQRKQIEALRKKYASRIILSNINKLRMNVIDSACV</sequence>
<comment type="caution">
    <text evidence="1">The sequence shown here is derived from an EMBL/GenBank/DDBJ whole genome shotgun (WGS) entry which is preliminary data.</text>
</comment>
<reference evidence="1 2" key="1">
    <citation type="submission" date="2019-05" db="EMBL/GenBank/DDBJ databases">
        <title>Mikania micrantha, genome provides insights into the molecular mechanism of rapid growth.</title>
        <authorList>
            <person name="Liu B."/>
        </authorList>
    </citation>
    <scope>NUCLEOTIDE SEQUENCE [LARGE SCALE GENOMIC DNA]</scope>
    <source>
        <strain evidence="1">NLD-2019</strain>
        <tissue evidence="1">Leaf</tissue>
    </source>
</reference>
<keyword evidence="2" id="KW-1185">Reference proteome</keyword>
<dbReference type="Gene3D" id="3.40.395.10">
    <property type="entry name" value="Adenoviral Proteinase, Chain A"/>
    <property type="match status" value="1"/>
</dbReference>
<accession>A0A5N6MBI6</accession>
<evidence type="ECO:0000313" key="1">
    <source>
        <dbReference type="EMBL" id="KAD3337078.1"/>
    </source>
</evidence>
<dbReference type="EMBL" id="SZYD01000016">
    <property type="protein sequence ID" value="KAD3337078.1"/>
    <property type="molecule type" value="Genomic_DNA"/>
</dbReference>
<proteinExistence type="predicted"/>
<evidence type="ECO:0000313" key="2">
    <source>
        <dbReference type="Proteomes" id="UP000326396"/>
    </source>
</evidence>
<dbReference type="OrthoDB" id="1748551at2759"/>
<dbReference type="Proteomes" id="UP000326396">
    <property type="component" value="Linkage Group LG6"/>
</dbReference>
<dbReference type="SUPFAM" id="SSF54001">
    <property type="entry name" value="Cysteine proteinases"/>
    <property type="match status" value="1"/>
</dbReference>
<evidence type="ECO:0008006" key="3">
    <source>
        <dbReference type="Google" id="ProtNLM"/>
    </source>
</evidence>
<protein>
    <recommendedName>
        <fullName evidence="3">Ubiquitin-like protease family profile domain-containing protein</fullName>
    </recommendedName>
</protein>
<dbReference type="InterPro" id="IPR038765">
    <property type="entry name" value="Papain-like_cys_pep_sf"/>
</dbReference>
<name>A0A5N6MBI6_9ASTR</name>
<gene>
    <name evidence="1" type="ORF">E3N88_32598</name>
</gene>